<dbReference type="GO" id="GO:0003700">
    <property type="term" value="F:DNA-binding transcription factor activity"/>
    <property type="evidence" value="ECO:0007669"/>
    <property type="project" value="InterPro"/>
</dbReference>
<dbReference type="InterPro" id="IPR001845">
    <property type="entry name" value="HTH_ArsR_DNA-bd_dom"/>
</dbReference>
<keyword evidence="3" id="KW-0804">Transcription</keyword>
<keyword evidence="6" id="KW-1185">Reference proteome</keyword>
<dbReference type="Gene3D" id="1.10.10.10">
    <property type="entry name" value="Winged helix-like DNA-binding domain superfamily/Winged helix DNA-binding domain"/>
    <property type="match status" value="1"/>
</dbReference>
<organism evidence="5 6">
    <name type="scientific">Cytobacillus kochii</name>
    <dbReference type="NCBI Taxonomy" id="859143"/>
    <lineage>
        <taxon>Bacteria</taxon>
        <taxon>Bacillati</taxon>
        <taxon>Bacillota</taxon>
        <taxon>Bacilli</taxon>
        <taxon>Bacillales</taxon>
        <taxon>Bacillaceae</taxon>
        <taxon>Cytobacillus</taxon>
    </lineage>
</organism>
<dbReference type="GO" id="GO:0003677">
    <property type="term" value="F:DNA binding"/>
    <property type="evidence" value="ECO:0007669"/>
    <property type="project" value="UniProtKB-KW"/>
</dbReference>
<protein>
    <submittedName>
        <fullName evidence="5">Transcriptional regulator</fullName>
    </submittedName>
</protein>
<dbReference type="AlphaFoldDB" id="A0A248TP26"/>
<dbReference type="PANTHER" id="PTHR33154:SF18">
    <property type="entry name" value="ARSENICAL RESISTANCE OPERON REPRESSOR"/>
    <property type="match status" value="1"/>
</dbReference>
<reference evidence="5 6" key="1">
    <citation type="submission" date="2017-08" db="EMBL/GenBank/DDBJ databases">
        <title>Complete Genome Sequence of Bacillus kochii Oregon-R-modENCODE STRAIN BDGP4, isolated from Drosophila melanogaster gut.</title>
        <authorList>
            <person name="Wan K.H."/>
            <person name="Yu C."/>
            <person name="Park S."/>
            <person name="Hammonds A.S."/>
            <person name="Booth B.W."/>
            <person name="Celniker S.E."/>
        </authorList>
    </citation>
    <scope>NUCLEOTIDE SEQUENCE [LARGE SCALE GENOMIC DNA]</scope>
    <source>
        <strain evidence="5 6">BDGP4</strain>
    </source>
</reference>
<dbReference type="Proteomes" id="UP000215137">
    <property type="component" value="Chromosome"/>
</dbReference>
<dbReference type="KEGG" id="bko:CKF48_04450"/>
<dbReference type="InterPro" id="IPR051081">
    <property type="entry name" value="HTH_MetalResp_TranReg"/>
</dbReference>
<dbReference type="EMBL" id="CP022983">
    <property type="protein sequence ID" value="ASV69947.1"/>
    <property type="molecule type" value="Genomic_DNA"/>
</dbReference>
<evidence type="ECO:0000256" key="1">
    <source>
        <dbReference type="ARBA" id="ARBA00023015"/>
    </source>
</evidence>
<evidence type="ECO:0000256" key="3">
    <source>
        <dbReference type="ARBA" id="ARBA00023163"/>
    </source>
</evidence>
<dbReference type="InterPro" id="IPR036388">
    <property type="entry name" value="WH-like_DNA-bd_sf"/>
</dbReference>
<evidence type="ECO:0000313" key="6">
    <source>
        <dbReference type="Proteomes" id="UP000215137"/>
    </source>
</evidence>
<feature type="domain" description="HTH arsR-type" evidence="4">
    <location>
        <begin position="259"/>
        <end position="347"/>
    </location>
</feature>
<dbReference type="SUPFAM" id="SSF46785">
    <property type="entry name" value="Winged helix' DNA-binding domain"/>
    <property type="match status" value="1"/>
</dbReference>
<dbReference type="InterPro" id="IPR036390">
    <property type="entry name" value="WH_DNA-bd_sf"/>
</dbReference>
<keyword evidence="1" id="KW-0805">Transcription regulation</keyword>
<proteinExistence type="predicted"/>
<dbReference type="RefSeq" id="WP_095373511.1">
    <property type="nucleotide sequence ID" value="NZ_CP022983.1"/>
</dbReference>
<sequence>MELIRHTIRARETYEVKIESSLLWECALGIAAVTNTRLISHMEKPMEEWDNIKKKLSNELLNELDIVQKHNTWKALLQLLHQKEFDSLHMFVDYINHLSDRTLRFICLPYIGSDFQQLRCDASTTDETAIKDMQEVTENNSFFPKYVEYISSSDADFLKRHLVTVMTGWYEAIIKPEEKQLRNILEKDKKLKESMYKKMTAEELVEWATGGIIYHPEPSVKNVMLIPQYTYRPWNIEADIEETKVFYYSVSDESIRDTKPYAVNPSLVLRYKALGDETRMRMVKLLSEGECSLQEITERLALGKTTAHHHLKILKTAKLVDTETSKYKLKQQALHWMNEEMGIYLSQ</sequence>
<dbReference type="OrthoDB" id="2646147at2"/>
<evidence type="ECO:0000256" key="2">
    <source>
        <dbReference type="ARBA" id="ARBA00023125"/>
    </source>
</evidence>
<dbReference type="SMART" id="SM00418">
    <property type="entry name" value="HTH_ARSR"/>
    <property type="match status" value="1"/>
</dbReference>
<dbReference type="InterPro" id="IPR011991">
    <property type="entry name" value="ArsR-like_HTH"/>
</dbReference>
<evidence type="ECO:0000259" key="4">
    <source>
        <dbReference type="PROSITE" id="PS50987"/>
    </source>
</evidence>
<name>A0A248TP26_9BACI</name>
<keyword evidence="2" id="KW-0238">DNA-binding</keyword>
<accession>A0A248TP26</accession>
<dbReference type="PROSITE" id="PS50987">
    <property type="entry name" value="HTH_ARSR_2"/>
    <property type="match status" value="1"/>
</dbReference>
<dbReference type="PANTHER" id="PTHR33154">
    <property type="entry name" value="TRANSCRIPTIONAL REGULATOR, ARSR FAMILY"/>
    <property type="match status" value="1"/>
</dbReference>
<dbReference type="CDD" id="cd00090">
    <property type="entry name" value="HTH_ARSR"/>
    <property type="match status" value="1"/>
</dbReference>
<gene>
    <name evidence="5" type="ORF">CKF48_04450</name>
</gene>
<evidence type="ECO:0000313" key="5">
    <source>
        <dbReference type="EMBL" id="ASV69947.1"/>
    </source>
</evidence>
<dbReference type="Pfam" id="PF12840">
    <property type="entry name" value="HTH_20"/>
    <property type="match status" value="1"/>
</dbReference>
<dbReference type="PRINTS" id="PR00778">
    <property type="entry name" value="HTHARSR"/>
</dbReference>